<dbReference type="InterPro" id="IPR001992">
    <property type="entry name" value="T2SS_GspF/T4SS_PilC_CS"/>
</dbReference>
<evidence type="ECO:0000256" key="1">
    <source>
        <dbReference type="ARBA" id="ARBA00004429"/>
    </source>
</evidence>
<dbReference type="GO" id="GO:0005886">
    <property type="term" value="C:plasma membrane"/>
    <property type="evidence" value="ECO:0007669"/>
    <property type="project" value="UniProtKB-SubCell"/>
</dbReference>
<evidence type="ECO:0000256" key="4">
    <source>
        <dbReference type="ARBA" id="ARBA00022475"/>
    </source>
</evidence>
<keyword evidence="4" id="KW-1003">Cell membrane</keyword>
<evidence type="ECO:0000256" key="5">
    <source>
        <dbReference type="ARBA" id="ARBA00022519"/>
    </source>
</evidence>
<sequence length="406" mass="44357">MPEYIWKAKTTAGNYTSGEMNEVNESVVITKLKKMNYADIKVKKKPKDLFENIEFFQPKVTTKDVVIFTRQFATMIDAGLPLVQCLEILASQQENKTFKKILTAVKASVEGGSTFADALKAHPKVFDALFVNLVHAGEMGGILDTILRRLAVFLEKSEALKRKVKSAMIYPAIVIIIAFSVVGVLLVFVVPVFKEMFEGAGEKLPGPTLMVLHMSEFVQKYIVHIIVLIGLAVFAARKFYNTKKGRYIVDRFALKVPVMGMLVRKVAVARFCATLGTMISSGVPILDALEITAKTAGNVIIENAIMNTRTAISEGRTIAEPLMETGVFPGMVVRMIAVGEATGALDAMLAKISEFYDEEVDVAVEGLTQMMEPLMIVFLGGVCGGMVIAMYLPVFSMAGVISGTKD</sequence>
<evidence type="ECO:0000256" key="2">
    <source>
        <dbReference type="ARBA" id="ARBA00005745"/>
    </source>
</evidence>
<organism evidence="12 13">
    <name type="scientific">Desulfomonile tiedjei</name>
    <dbReference type="NCBI Taxonomy" id="2358"/>
    <lineage>
        <taxon>Bacteria</taxon>
        <taxon>Pseudomonadati</taxon>
        <taxon>Thermodesulfobacteriota</taxon>
        <taxon>Desulfomonilia</taxon>
        <taxon>Desulfomonilales</taxon>
        <taxon>Desulfomonilaceae</taxon>
        <taxon>Desulfomonile</taxon>
    </lineage>
</organism>
<proteinExistence type="inferred from homology"/>
<keyword evidence="3 9" id="KW-0813">Transport</keyword>
<keyword evidence="7 10" id="KW-1133">Transmembrane helix</keyword>
<evidence type="ECO:0000256" key="7">
    <source>
        <dbReference type="ARBA" id="ARBA00022989"/>
    </source>
</evidence>
<evidence type="ECO:0000256" key="10">
    <source>
        <dbReference type="SAM" id="Phobius"/>
    </source>
</evidence>
<dbReference type="EMBL" id="JACRDE010000282">
    <property type="protein sequence ID" value="MBI5249912.1"/>
    <property type="molecule type" value="Genomic_DNA"/>
</dbReference>
<keyword evidence="6 9" id="KW-0812">Transmembrane</keyword>
<feature type="domain" description="Type II secretion system protein GspF" evidence="11">
    <location>
        <begin position="68"/>
        <end position="191"/>
    </location>
</feature>
<evidence type="ECO:0000256" key="3">
    <source>
        <dbReference type="ARBA" id="ARBA00022448"/>
    </source>
</evidence>
<dbReference type="PRINTS" id="PR00812">
    <property type="entry name" value="BCTERIALGSPF"/>
</dbReference>
<comment type="caution">
    <text evidence="12">The sequence shown here is derived from an EMBL/GenBank/DDBJ whole genome shotgun (WGS) entry which is preliminary data.</text>
</comment>
<gene>
    <name evidence="12" type="ORF">HY912_10495</name>
</gene>
<name>A0A9D6Z3U1_9BACT</name>
<reference evidence="12" key="1">
    <citation type="submission" date="2020-07" db="EMBL/GenBank/DDBJ databases">
        <title>Huge and variable diversity of episymbiotic CPR bacteria and DPANN archaea in groundwater ecosystems.</title>
        <authorList>
            <person name="He C.Y."/>
            <person name="Keren R."/>
            <person name="Whittaker M."/>
            <person name="Farag I.F."/>
            <person name="Doudna J."/>
            <person name="Cate J.H.D."/>
            <person name="Banfield J.F."/>
        </authorList>
    </citation>
    <scope>NUCLEOTIDE SEQUENCE</scope>
    <source>
        <strain evidence="12">NC_groundwater_1664_Pr3_B-0.1um_52_9</strain>
    </source>
</reference>
<keyword evidence="5" id="KW-0997">Cell inner membrane</keyword>
<evidence type="ECO:0000313" key="12">
    <source>
        <dbReference type="EMBL" id="MBI5249912.1"/>
    </source>
</evidence>
<feature type="transmembrane region" description="Helical" evidence="10">
    <location>
        <begin position="376"/>
        <end position="401"/>
    </location>
</feature>
<evidence type="ECO:0000256" key="9">
    <source>
        <dbReference type="RuleBase" id="RU003923"/>
    </source>
</evidence>
<evidence type="ECO:0000313" key="13">
    <source>
        <dbReference type="Proteomes" id="UP000807825"/>
    </source>
</evidence>
<comment type="similarity">
    <text evidence="2 9">Belongs to the GSP F family.</text>
</comment>
<dbReference type="Gene3D" id="1.20.81.30">
    <property type="entry name" value="Type II secretion system (T2SS), domain F"/>
    <property type="match status" value="2"/>
</dbReference>
<dbReference type="Pfam" id="PF00482">
    <property type="entry name" value="T2SSF"/>
    <property type="match status" value="2"/>
</dbReference>
<feature type="transmembrane region" description="Helical" evidence="10">
    <location>
        <begin position="169"/>
        <end position="193"/>
    </location>
</feature>
<evidence type="ECO:0000259" key="11">
    <source>
        <dbReference type="Pfam" id="PF00482"/>
    </source>
</evidence>
<dbReference type="InterPro" id="IPR003004">
    <property type="entry name" value="GspF/PilC"/>
</dbReference>
<comment type="subcellular location">
    <subcellularLocation>
        <location evidence="1">Cell inner membrane</location>
        <topology evidence="1">Multi-pass membrane protein</topology>
    </subcellularLocation>
    <subcellularLocation>
        <location evidence="9">Cell membrane</location>
        <topology evidence="9">Multi-pass membrane protein</topology>
    </subcellularLocation>
</comment>
<evidence type="ECO:0000256" key="8">
    <source>
        <dbReference type="ARBA" id="ARBA00023136"/>
    </source>
</evidence>
<feature type="domain" description="Type II secretion system protein GspF" evidence="11">
    <location>
        <begin position="271"/>
        <end position="393"/>
    </location>
</feature>
<dbReference type="PROSITE" id="PS00874">
    <property type="entry name" value="T2SP_F"/>
    <property type="match status" value="1"/>
</dbReference>
<keyword evidence="8 10" id="KW-0472">Membrane</keyword>
<dbReference type="FunFam" id="1.20.81.30:FF:000001">
    <property type="entry name" value="Type II secretion system protein F"/>
    <property type="match status" value="2"/>
</dbReference>
<dbReference type="InterPro" id="IPR042094">
    <property type="entry name" value="T2SS_GspF_sf"/>
</dbReference>
<protein>
    <submittedName>
        <fullName evidence="12">Type II secretion system F family protein</fullName>
    </submittedName>
</protein>
<evidence type="ECO:0000256" key="6">
    <source>
        <dbReference type="ARBA" id="ARBA00022692"/>
    </source>
</evidence>
<dbReference type="InterPro" id="IPR018076">
    <property type="entry name" value="T2SS_GspF_dom"/>
</dbReference>
<accession>A0A9D6Z3U1</accession>
<dbReference type="Proteomes" id="UP000807825">
    <property type="component" value="Unassembled WGS sequence"/>
</dbReference>
<dbReference type="PANTHER" id="PTHR30012:SF7">
    <property type="entry name" value="PROTEIN TRANSPORT PROTEIN HOFC HOMOLOG"/>
    <property type="match status" value="1"/>
</dbReference>
<feature type="transmembrane region" description="Helical" evidence="10">
    <location>
        <begin position="217"/>
        <end position="236"/>
    </location>
</feature>
<dbReference type="PANTHER" id="PTHR30012">
    <property type="entry name" value="GENERAL SECRETION PATHWAY PROTEIN"/>
    <property type="match status" value="1"/>
</dbReference>
<dbReference type="GO" id="GO:0015628">
    <property type="term" value="P:protein secretion by the type II secretion system"/>
    <property type="evidence" value="ECO:0007669"/>
    <property type="project" value="TreeGrafter"/>
</dbReference>
<dbReference type="AlphaFoldDB" id="A0A9D6Z3U1"/>